<dbReference type="Proteomes" id="UP000031036">
    <property type="component" value="Unassembled WGS sequence"/>
</dbReference>
<comment type="caution">
    <text evidence="2">The sequence shown here is derived from an EMBL/GenBank/DDBJ whole genome shotgun (WGS) entry which is preliminary data.</text>
</comment>
<name>A0A0B2VFA9_TOXCA</name>
<feature type="compositionally biased region" description="Basic and acidic residues" evidence="1">
    <location>
        <begin position="122"/>
        <end position="146"/>
    </location>
</feature>
<dbReference type="OrthoDB" id="5870238at2759"/>
<reference evidence="2 3" key="1">
    <citation type="submission" date="2014-11" db="EMBL/GenBank/DDBJ databases">
        <title>Genetic blueprint of the zoonotic pathogen Toxocara canis.</title>
        <authorList>
            <person name="Zhu X.-Q."/>
            <person name="Korhonen P.K."/>
            <person name="Cai H."/>
            <person name="Young N.D."/>
            <person name="Nejsum P."/>
            <person name="von Samson-Himmelstjerna G."/>
            <person name="Boag P.R."/>
            <person name="Tan P."/>
            <person name="Li Q."/>
            <person name="Min J."/>
            <person name="Yang Y."/>
            <person name="Wang X."/>
            <person name="Fang X."/>
            <person name="Hall R.S."/>
            <person name="Hofmann A."/>
            <person name="Sternberg P.W."/>
            <person name="Jex A.R."/>
            <person name="Gasser R.B."/>
        </authorList>
    </citation>
    <scope>NUCLEOTIDE SEQUENCE [LARGE SCALE GENOMIC DNA]</scope>
    <source>
        <strain evidence="2">PN_DK_2014</strain>
    </source>
</reference>
<gene>
    <name evidence="2" type="ORF">Tcan_09612</name>
</gene>
<accession>A0A0B2VFA9</accession>
<evidence type="ECO:0000313" key="2">
    <source>
        <dbReference type="EMBL" id="KHN79680.1"/>
    </source>
</evidence>
<sequence>MNMPAAIRITPATAEVSTDGGTTKHQMECVGDQRVAFKIKIKSRYFKYYKPGKVGGNYLSIYYITAPSCYDPRMPFVKGAQIGEVKFKIMETLQDESALDDQGQDCQYDYLVVRESAVDSANKSKQDGKSIKKPEPKNPNKHDNNK</sequence>
<organism evidence="2 3">
    <name type="scientific">Toxocara canis</name>
    <name type="common">Canine roundworm</name>
    <dbReference type="NCBI Taxonomy" id="6265"/>
    <lineage>
        <taxon>Eukaryota</taxon>
        <taxon>Metazoa</taxon>
        <taxon>Ecdysozoa</taxon>
        <taxon>Nematoda</taxon>
        <taxon>Chromadorea</taxon>
        <taxon>Rhabditida</taxon>
        <taxon>Spirurina</taxon>
        <taxon>Ascaridomorpha</taxon>
        <taxon>Ascaridoidea</taxon>
        <taxon>Toxocaridae</taxon>
        <taxon>Toxocara</taxon>
    </lineage>
</organism>
<evidence type="ECO:0000256" key="1">
    <source>
        <dbReference type="SAM" id="MobiDB-lite"/>
    </source>
</evidence>
<evidence type="ECO:0008006" key="4">
    <source>
        <dbReference type="Google" id="ProtNLM"/>
    </source>
</evidence>
<protein>
    <recommendedName>
        <fullName evidence="4">Major sperm protein</fullName>
    </recommendedName>
</protein>
<dbReference type="InterPro" id="IPR013783">
    <property type="entry name" value="Ig-like_fold"/>
</dbReference>
<dbReference type="Gene3D" id="2.60.40.10">
    <property type="entry name" value="Immunoglobulins"/>
    <property type="match status" value="1"/>
</dbReference>
<feature type="region of interest" description="Disordered" evidence="1">
    <location>
        <begin position="119"/>
        <end position="146"/>
    </location>
</feature>
<dbReference type="EMBL" id="JPKZ01001878">
    <property type="protein sequence ID" value="KHN79680.1"/>
    <property type="molecule type" value="Genomic_DNA"/>
</dbReference>
<evidence type="ECO:0000313" key="3">
    <source>
        <dbReference type="Proteomes" id="UP000031036"/>
    </source>
</evidence>
<keyword evidence="3" id="KW-1185">Reference proteome</keyword>
<proteinExistence type="predicted"/>
<dbReference type="AlphaFoldDB" id="A0A0B2VFA9"/>